<dbReference type="InterPro" id="IPR036291">
    <property type="entry name" value="NAD(P)-bd_dom_sf"/>
</dbReference>
<evidence type="ECO:0000256" key="2">
    <source>
        <dbReference type="ARBA" id="ARBA00022857"/>
    </source>
</evidence>
<reference evidence="5" key="1">
    <citation type="submission" date="2021-08" db="EMBL/GenBank/DDBJ databases">
        <title>WGS assembly of Ceratopteris richardii.</title>
        <authorList>
            <person name="Marchant D.B."/>
            <person name="Chen G."/>
            <person name="Jenkins J."/>
            <person name="Shu S."/>
            <person name="Leebens-Mack J."/>
            <person name="Grimwood J."/>
            <person name="Schmutz J."/>
            <person name="Soltis P."/>
            <person name="Soltis D."/>
            <person name="Chen Z.-H."/>
        </authorList>
    </citation>
    <scope>NUCLEOTIDE SEQUENCE</scope>
    <source>
        <strain evidence="5">Whitten #5841</strain>
        <tissue evidence="5">Leaf</tissue>
    </source>
</reference>
<dbReference type="GO" id="GO:0016491">
    <property type="term" value="F:oxidoreductase activity"/>
    <property type="evidence" value="ECO:0007669"/>
    <property type="project" value="UniProtKB-KW"/>
</dbReference>
<keyword evidence="3" id="KW-0560">Oxidoreductase</keyword>
<organism evidence="5 6">
    <name type="scientific">Ceratopteris richardii</name>
    <name type="common">Triangle waterfern</name>
    <dbReference type="NCBI Taxonomy" id="49495"/>
    <lineage>
        <taxon>Eukaryota</taxon>
        <taxon>Viridiplantae</taxon>
        <taxon>Streptophyta</taxon>
        <taxon>Embryophyta</taxon>
        <taxon>Tracheophyta</taxon>
        <taxon>Polypodiopsida</taxon>
        <taxon>Polypodiidae</taxon>
        <taxon>Polypodiales</taxon>
        <taxon>Pteridineae</taxon>
        <taxon>Pteridaceae</taxon>
        <taxon>Parkerioideae</taxon>
        <taxon>Ceratopteris</taxon>
    </lineage>
</organism>
<dbReference type="PRINTS" id="PR00081">
    <property type="entry name" value="GDHRDH"/>
</dbReference>
<protein>
    <submittedName>
        <fullName evidence="5">Uncharacterized protein</fullName>
    </submittedName>
</protein>
<dbReference type="PRINTS" id="PR00080">
    <property type="entry name" value="SDRFAMILY"/>
</dbReference>
<proteinExistence type="inferred from homology"/>
<gene>
    <name evidence="5" type="ORF">KP509_24G010800</name>
</gene>
<dbReference type="SUPFAM" id="SSF51735">
    <property type="entry name" value="NAD(P)-binding Rossmann-fold domains"/>
    <property type="match status" value="1"/>
</dbReference>
<dbReference type="Proteomes" id="UP000825935">
    <property type="component" value="Chromosome 24"/>
</dbReference>
<comment type="similarity">
    <text evidence="1 4">Belongs to the short-chain dehydrogenases/reductases (SDR) family.</text>
</comment>
<dbReference type="GO" id="GO:0016020">
    <property type="term" value="C:membrane"/>
    <property type="evidence" value="ECO:0007669"/>
    <property type="project" value="TreeGrafter"/>
</dbReference>
<dbReference type="OMA" id="SEICHYT"/>
<accession>A0A8T2RUX3</accession>
<evidence type="ECO:0000256" key="4">
    <source>
        <dbReference type="RuleBase" id="RU000363"/>
    </source>
</evidence>
<dbReference type="InterPro" id="IPR002347">
    <property type="entry name" value="SDR_fam"/>
</dbReference>
<name>A0A8T2RUX3_CERRI</name>
<dbReference type="EMBL" id="CM035429">
    <property type="protein sequence ID" value="KAH7299427.1"/>
    <property type="molecule type" value="Genomic_DNA"/>
</dbReference>
<keyword evidence="6" id="KW-1185">Reference proteome</keyword>
<dbReference type="PANTHER" id="PTHR43490:SF73">
    <property type="entry name" value="OS07G0685800 PROTEIN"/>
    <property type="match status" value="1"/>
</dbReference>
<evidence type="ECO:0000313" key="6">
    <source>
        <dbReference type="Proteomes" id="UP000825935"/>
    </source>
</evidence>
<evidence type="ECO:0000313" key="5">
    <source>
        <dbReference type="EMBL" id="KAH7299427.1"/>
    </source>
</evidence>
<keyword evidence="2" id="KW-0521">NADP</keyword>
<sequence length="342" mass="38596">MHASEICHYTYICCAMFLLYQRSVHTWFFLCIFSSRKWWNEETVAVVTGGNKGIGFEVCKQFAIAGLRVVLTARDADRGQEAHQKLKHEGFQNISFHQLDVTDAVSRTCFASWLLREHGGFNILVNNAAINGVAIDEVYLKENNINLKDFLWKQDHGSKGFILWYGSAKACIETNYYGAKYITQALLPLVRHSDQGARIINVGSVMGQLTNLRNAKLQRELARLECLSEAVIEGMSDKYLNDVKQHAWGDKSWPLKFSCYKMSKIALHAYTRLLATQLEKGFPDKMIFVNCVDPGPVRTDNTAGMGKFSPSEGAENIVWVALLPCEECRSGKLFSGKKLAKY</sequence>
<dbReference type="Pfam" id="PF00106">
    <property type="entry name" value="adh_short"/>
    <property type="match status" value="1"/>
</dbReference>
<dbReference type="AlphaFoldDB" id="A0A8T2RUX3"/>
<evidence type="ECO:0000256" key="3">
    <source>
        <dbReference type="ARBA" id="ARBA00023002"/>
    </source>
</evidence>
<evidence type="ECO:0000256" key="1">
    <source>
        <dbReference type="ARBA" id="ARBA00006484"/>
    </source>
</evidence>
<dbReference type="OrthoDB" id="5840532at2759"/>
<dbReference type="PANTHER" id="PTHR43490">
    <property type="entry name" value="(+)-NEOMENTHOL DEHYDROGENASE"/>
    <property type="match status" value="1"/>
</dbReference>
<comment type="caution">
    <text evidence="5">The sequence shown here is derived from an EMBL/GenBank/DDBJ whole genome shotgun (WGS) entry which is preliminary data.</text>
</comment>
<dbReference type="Gene3D" id="3.40.50.720">
    <property type="entry name" value="NAD(P)-binding Rossmann-like Domain"/>
    <property type="match status" value="1"/>
</dbReference>